<proteinExistence type="predicted"/>
<evidence type="ECO:0000313" key="2">
    <source>
        <dbReference type="Proteomes" id="UP000076532"/>
    </source>
</evidence>
<dbReference type="EMBL" id="KV417779">
    <property type="protein sequence ID" value="KZP06636.1"/>
    <property type="molecule type" value="Genomic_DNA"/>
</dbReference>
<organism evidence="1 2">
    <name type="scientific">Athelia psychrophila</name>
    <dbReference type="NCBI Taxonomy" id="1759441"/>
    <lineage>
        <taxon>Eukaryota</taxon>
        <taxon>Fungi</taxon>
        <taxon>Dikarya</taxon>
        <taxon>Basidiomycota</taxon>
        <taxon>Agaricomycotina</taxon>
        <taxon>Agaricomycetes</taxon>
        <taxon>Agaricomycetidae</taxon>
        <taxon>Atheliales</taxon>
        <taxon>Atheliaceae</taxon>
        <taxon>Athelia</taxon>
    </lineage>
</organism>
<dbReference type="AlphaFoldDB" id="A0A167WYU5"/>
<gene>
    <name evidence="1" type="ORF">FIBSPDRAFT_876360</name>
</gene>
<sequence>MSCCSGAGRSRRWARAGGSAFPGAYTRGGRHLTAIELEYEVADLEGLLTMAMKTRKDRDKAREVNDVG</sequence>
<protein>
    <submittedName>
        <fullName evidence="1">Uncharacterized protein</fullName>
    </submittedName>
</protein>
<name>A0A167WYU5_9AGAM</name>
<keyword evidence="2" id="KW-1185">Reference proteome</keyword>
<dbReference type="Proteomes" id="UP000076532">
    <property type="component" value="Unassembled WGS sequence"/>
</dbReference>
<reference evidence="1 2" key="1">
    <citation type="journal article" date="2016" name="Mol. Biol. Evol.">
        <title>Comparative Genomics of Early-Diverging Mushroom-Forming Fungi Provides Insights into the Origins of Lignocellulose Decay Capabilities.</title>
        <authorList>
            <person name="Nagy L.G."/>
            <person name="Riley R."/>
            <person name="Tritt A."/>
            <person name="Adam C."/>
            <person name="Daum C."/>
            <person name="Floudas D."/>
            <person name="Sun H."/>
            <person name="Yadav J.S."/>
            <person name="Pangilinan J."/>
            <person name="Larsson K.H."/>
            <person name="Matsuura K."/>
            <person name="Barry K."/>
            <person name="Labutti K."/>
            <person name="Kuo R."/>
            <person name="Ohm R.A."/>
            <person name="Bhattacharya S.S."/>
            <person name="Shirouzu T."/>
            <person name="Yoshinaga Y."/>
            <person name="Martin F.M."/>
            <person name="Grigoriev I.V."/>
            <person name="Hibbett D.S."/>
        </authorList>
    </citation>
    <scope>NUCLEOTIDE SEQUENCE [LARGE SCALE GENOMIC DNA]</scope>
    <source>
        <strain evidence="1 2">CBS 109695</strain>
    </source>
</reference>
<evidence type="ECO:0000313" key="1">
    <source>
        <dbReference type="EMBL" id="KZP06636.1"/>
    </source>
</evidence>
<accession>A0A167WYU5</accession>